<keyword evidence="12" id="KW-0594">Phospholipid biosynthesis</keyword>
<dbReference type="AlphaFoldDB" id="A0A1H0QB58"/>
<keyword evidence="10" id="KW-0443">Lipid metabolism</keyword>
<reference evidence="17 18" key="1">
    <citation type="submission" date="2016-10" db="EMBL/GenBank/DDBJ databases">
        <authorList>
            <person name="de Groot N.N."/>
        </authorList>
    </citation>
    <scope>NUCLEOTIDE SEQUENCE [LARGE SCALE GENOMIC DNA]</scope>
    <source>
        <strain evidence="17 18">DSM 12272</strain>
    </source>
</reference>
<evidence type="ECO:0000256" key="8">
    <source>
        <dbReference type="ARBA" id="ARBA00022692"/>
    </source>
</evidence>
<dbReference type="InterPro" id="IPR050324">
    <property type="entry name" value="CDP-alcohol_PTase-I"/>
</dbReference>
<dbReference type="PANTHER" id="PTHR14269">
    <property type="entry name" value="CDP-DIACYLGLYCEROL--GLYCEROL-3-PHOSPHATE 3-PHOSPHATIDYLTRANSFERASE-RELATED"/>
    <property type="match status" value="1"/>
</dbReference>
<gene>
    <name evidence="17" type="ORF">SAMN04488529_102282</name>
</gene>
<organism evidence="17 18">
    <name type="scientific">Clostridium gasigenes</name>
    <dbReference type="NCBI Taxonomy" id="94869"/>
    <lineage>
        <taxon>Bacteria</taxon>
        <taxon>Bacillati</taxon>
        <taxon>Bacillota</taxon>
        <taxon>Clostridia</taxon>
        <taxon>Eubacteriales</taxon>
        <taxon>Clostridiaceae</taxon>
        <taxon>Clostridium</taxon>
    </lineage>
</organism>
<keyword evidence="9 16" id="KW-1133">Transmembrane helix</keyword>
<dbReference type="EC" id="2.7.8.8" evidence="4"/>
<dbReference type="InterPro" id="IPR048254">
    <property type="entry name" value="CDP_ALCOHOL_P_TRANSF_CS"/>
</dbReference>
<evidence type="ECO:0000256" key="3">
    <source>
        <dbReference type="ARBA" id="ARBA00010441"/>
    </source>
</evidence>
<evidence type="ECO:0000256" key="14">
    <source>
        <dbReference type="ARBA" id="ARBA00032361"/>
    </source>
</evidence>
<dbReference type="Gene3D" id="1.20.120.1760">
    <property type="match status" value="1"/>
</dbReference>
<keyword evidence="8 16" id="KW-0812">Transmembrane</keyword>
<protein>
    <recommendedName>
        <fullName evidence="5">CDP-diacylglycerol--serine O-phosphatidyltransferase</fullName>
        <ecNumber evidence="4">2.7.8.8</ecNumber>
    </recommendedName>
    <alternativeName>
        <fullName evidence="14">Phosphatidylserine synthase</fullName>
    </alternativeName>
</protein>
<evidence type="ECO:0000256" key="6">
    <source>
        <dbReference type="ARBA" id="ARBA00022516"/>
    </source>
</evidence>
<keyword evidence="18" id="KW-1185">Reference proteome</keyword>
<feature type="transmembrane region" description="Helical" evidence="16">
    <location>
        <begin position="149"/>
        <end position="167"/>
    </location>
</feature>
<dbReference type="EMBL" id="FNJM01000002">
    <property type="protein sequence ID" value="SDP14430.1"/>
    <property type="molecule type" value="Genomic_DNA"/>
</dbReference>
<dbReference type="GO" id="GO:0016020">
    <property type="term" value="C:membrane"/>
    <property type="evidence" value="ECO:0007669"/>
    <property type="project" value="InterPro"/>
</dbReference>
<keyword evidence="7 15" id="KW-0808">Transferase</keyword>
<keyword evidence="6" id="KW-0444">Lipid biosynthesis</keyword>
<keyword evidence="13" id="KW-1208">Phospholipid metabolism</keyword>
<dbReference type="OrthoDB" id="9777147at2"/>
<dbReference type="STRING" id="94869.SAMN04488529_102282"/>
<proteinExistence type="inferred from homology"/>
<dbReference type="InterPro" id="IPR004533">
    <property type="entry name" value="CDP-diaglyc--ser_O-PTrfase"/>
</dbReference>
<comment type="catalytic activity">
    <reaction evidence="1">
        <text>a CDP-1,2-diacyl-sn-glycerol + L-serine = a 1,2-diacyl-sn-glycero-3-phospho-L-serine + CMP + H(+)</text>
        <dbReference type="Rhea" id="RHEA:16913"/>
        <dbReference type="ChEBI" id="CHEBI:15378"/>
        <dbReference type="ChEBI" id="CHEBI:33384"/>
        <dbReference type="ChEBI" id="CHEBI:57262"/>
        <dbReference type="ChEBI" id="CHEBI:58332"/>
        <dbReference type="ChEBI" id="CHEBI:60377"/>
        <dbReference type="EC" id="2.7.8.8"/>
    </reaction>
</comment>
<evidence type="ECO:0000256" key="9">
    <source>
        <dbReference type="ARBA" id="ARBA00022989"/>
    </source>
</evidence>
<dbReference type="PROSITE" id="PS00379">
    <property type="entry name" value="CDP_ALCOHOL_P_TRANSF"/>
    <property type="match status" value="1"/>
</dbReference>
<evidence type="ECO:0000256" key="15">
    <source>
        <dbReference type="RuleBase" id="RU003750"/>
    </source>
</evidence>
<evidence type="ECO:0000256" key="12">
    <source>
        <dbReference type="ARBA" id="ARBA00023209"/>
    </source>
</evidence>
<evidence type="ECO:0000256" key="2">
    <source>
        <dbReference type="ARBA" id="ARBA00004127"/>
    </source>
</evidence>
<dbReference type="GO" id="GO:0003882">
    <property type="term" value="F:CDP-diacylglycerol-serine O-phosphatidyltransferase activity"/>
    <property type="evidence" value="ECO:0007669"/>
    <property type="project" value="UniProtKB-EC"/>
</dbReference>
<feature type="transmembrane region" description="Helical" evidence="16">
    <location>
        <begin position="91"/>
        <end position="110"/>
    </location>
</feature>
<evidence type="ECO:0000256" key="10">
    <source>
        <dbReference type="ARBA" id="ARBA00023098"/>
    </source>
</evidence>
<evidence type="ECO:0000313" key="17">
    <source>
        <dbReference type="EMBL" id="SDP14430.1"/>
    </source>
</evidence>
<dbReference type="InterPro" id="IPR043130">
    <property type="entry name" value="CDP-OH_PTrfase_TM_dom"/>
</dbReference>
<evidence type="ECO:0000256" key="4">
    <source>
        <dbReference type="ARBA" id="ARBA00013174"/>
    </source>
</evidence>
<name>A0A1H0QB58_9CLOT</name>
<comment type="subcellular location">
    <subcellularLocation>
        <location evidence="2">Endomembrane system</location>
        <topology evidence="2">Multi-pass membrane protein</topology>
    </subcellularLocation>
</comment>
<dbReference type="GO" id="GO:0008654">
    <property type="term" value="P:phospholipid biosynthetic process"/>
    <property type="evidence" value="ECO:0007669"/>
    <property type="project" value="UniProtKB-KW"/>
</dbReference>
<feature type="transmembrane region" description="Helical" evidence="16">
    <location>
        <begin position="122"/>
        <end position="143"/>
    </location>
</feature>
<dbReference type="InterPro" id="IPR000462">
    <property type="entry name" value="CDP-OH_P_trans"/>
</dbReference>
<evidence type="ECO:0000256" key="1">
    <source>
        <dbReference type="ARBA" id="ARBA00000287"/>
    </source>
</evidence>
<accession>A0A1H0QB58</accession>
<evidence type="ECO:0000256" key="13">
    <source>
        <dbReference type="ARBA" id="ARBA00023264"/>
    </source>
</evidence>
<feature type="transmembrane region" description="Helical" evidence="16">
    <location>
        <begin position="5"/>
        <end position="23"/>
    </location>
</feature>
<dbReference type="RefSeq" id="WP_089967086.1">
    <property type="nucleotide sequence ID" value="NZ_FNJM01000002.1"/>
</dbReference>
<dbReference type="PANTHER" id="PTHR14269:SF61">
    <property type="entry name" value="CDP-DIACYLGLYCEROL--SERINE O-PHOSPHATIDYLTRANSFERASE"/>
    <property type="match status" value="1"/>
</dbReference>
<dbReference type="GO" id="GO:0012505">
    <property type="term" value="C:endomembrane system"/>
    <property type="evidence" value="ECO:0007669"/>
    <property type="project" value="UniProtKB-SubCell"/>
</dbReference>
<evidence type="ECO:0000313" key="18">
    <source>
        <dbReference type="Proteomes" id="UP000198597"/>
    </source>
</evidence>
<dbReference type="Proteomes" id="UP000198597">
    <property type="component" value="Unassembled WGS sequence"/>
</dbReference>
<evidence type="ECO:0000256" key="11">
    <source>
        <dbReference type="ARBA" id="ARBA00023136"/>
    </source>
</evidence>
<comment type="similarity">
    <text evidence="3 15">Belongs to the CDP-alcohol phosphatidyltransferase class-I family.</text>
</comment>
<dbReference type="Pfam" id="PF01066">
    <property type="entry name" value="CDP-OH_P_transf"/>
    <property type="match status" value="1"/>
</dbReference>
<sequence length="172" mass="19028">MIKKYVPNILTFINLSFGITSIINIFDQNYLYASLCILAAALVDRYDGRIARYLNVSSEIGKELDSLADLVSFGVAPALIIFTKYNFYTVGFSRILGISLLLLYSICGCYRLAKYNISTFEGVFTGIPITIAGCILALFSLIIPSTINSVVPILSLIVLSYLMVSRIKLKKI</sequence>
<evidence type="ECO:0000256" key="16">
    <source>
        <dbReference type="SAM" id="Phobius"/>
    </source>
</evidence>
<dbReference type="NCBIfam" id="TIGR00473">
    <property type="entry name" value="pssA"/>
    <property type="match status" value="1"/>
</dbReference>
<keyword evidence="11 16" id="KW-0472">Membrane</keyword>
<evidence type="ECO:0000256" key="7">
    <source>
        <dbReference type="ARBA" id="ARBA00022679"/>
    </source>
</evidence>
<evidence type="ECO:0000256" key="5">
    <source>
        <dbReference type="ARBA" id="ARBA00017171"/>
    </source>
</evidence>